<evidence type="ECO:0000259" key="3">
    <source>
        <dbReference type="PROSITE" id="PS50102"/>
    </source>
</evidence>
<dbReference type="InterPro" id="IPR000504">
    <property type="entry name" value="RRM_dom"/>
</dbReference>
<organism evidence="4 5">
    <name type="scientific">Prorocentrum cordatum</name>
    <dbReference type="NCBI Taxonomy" id="2364126"/>
    <lineage>
        <taxon>Eukaryota</taxon>
        <taxon>Sar</taxon>
        <taxon>Alveolata</taxon>
        <taxon>Dinophyceae</taxon>
        <taxon>Prorocentrales</taxon>
        <taxon>Prorocentraceae</taxon>
        <taxon>Prorocentrum</taxon>
    </lineage>
</organism>
<keyword evidence="5" id="KW-1185">Reference proteome</keyword>
<accession>A0ABN9UG67</accession>
<dbReference type="InterPro" id="IPR007201">
    <property type="entry name" value="Mei2-like_Rrm_C"/>
</dbReference>
<name>A0ABN9UG67_9DINO</name>
<feature type="compositionally biased region" description="Low complexity" evidence="2">
    <location>
        <begin position="280"/>
        <end position="297"/>
    </location>
</feature>
<dbReference type="InterPro" id="IPR035979">
    <property type="entry name" value="RBD_domain_sf"/>
</dbReference>
<dbReference type="EMBL" id="CAUYUJ010015771">
    <property type="protein sequence ID" value="CAK0857939.1"/>
    <property type="molecule type" value="Genomic_DNA"/>
</dbReference>
<sequence>PFWLKPVDYSDFPAILSYRFTGELCWASAQAGRQTAPRMAGEPHRAPRGPPAPRPRPAWPPLLTDVGAQPAQPQDDHLHLWAAMRDDSRHGVHPSGGEGLHSWPAVPASAASVLAARPGLPPDHAAAPAPRRAQGRQGAASCGAQAPLAELVRHHSLPEVDHEHERRADQDVTTMAIVNLPYSYPQWMLQRDIDQEGLAYDYFHVPHDNRLTRNRGFAFVNFLTPEAADTFKRSFNSREFSSPAAESKVVTVLPSRLQGFEANASLHPGGVVQKPQLQLRKHQQPQYQQLRQEQQQQTTASGSGSSRGCHAAVPAAIGRSAGSSSSSSDVPMFVRISL</sequence>
<dbReference type="PROSITE" id="PS50102">
    <property type="entry name" value="RRM"/>
    <property type="match status" value="1"/>
</dbReference>
<evidence type="ECO:0000313" key="5">
    <source>
        <dbReference type="Proteomes" id="UP001189429"/>
    </source>
</evidence>
<proteinExistence type="predicted"/>
<dbReference type="SUPFAM" id="SSF54928">
    <property type="entry name" value="RNA-binding domain, RBD"/>
    <property type="match status" value="1"/>
</dbReference>
<dbReference type="InterPro" id="IPR012677">
    <property type="entry name" value="Nucleotide-bd_a/b_plait_sf"/>
</dbReference>
<feature type="region of interest" description="Disordered" evidence="2">
    <location>
        <begin position="280"/>
        <end position="310"/>
    </location>
</feature>
<gene>
    <name evidence="4" type="ORF">PCOR1329_LOCUS47877</name>
</gene>
<feature type="region of interest" description="Disordered" evidence="2">
    <location>
        <begin position="117"/>
        <end position="143"/>
    </location>
</feature>
<comment type="caution">
    <text evidence="4">The sequence shown here is derived from an EMBL/GenBank/DDBJ whole genome shotgun (WGS) entry which is preliminary data.</text>
</comment>
<feature type="domain" description="RRM" evidence="3">
    <location>
        <begin position="173"/>
        <end position="257"/>
    </location>
</feature>
<evidence type="ECO:0000313" key="4">
    <source>
        <dbReference type="EMBL" id="CAK0857939.1"/>
    </source>
</evidence>
<feature type="compositionally biased region" description="Low complexity" evidence="2">
    <location>
        <begin position="125"/>
        <end position="143"/>
    </location>
</feature>
<feature type="compositionally biased region" description="Pro residues" evidence="2">
    <location>
        <begin position="48"/>
        <end position="60"/>
    </location>
</feature>
<dbReference type="Proteomes" id="UP001189429">
    <property type="component" value="Unassembled WGS sequence"/>
</dbReference>
<protein>
    <recommendedName>
        <fullName evidence="3">RRM domain-containing protein</fullName>
    </recommendedName>
</protein>
<keyword evidence="1" id="KW-0694">RNA-binding</keyword>
<evidence type="ECO:0000256" key="2">
    <source>
        <dbReference type="SAM" id="MobiDB-lite"/>
    </source>
</evidence>
<dbReference type="Pfam" id="PF04059">
    <property type="entry name" value="RRM_2"/>
    <property type="match status" value="1"/>
</dbReference>
<feature type="region of interest" description="Disordered" evidence="2">
    <location>
        <begin position="35"/>
        <end position="61"/>
    </location>
</feature>
<feature type="non-terminal residue" evidence="4">
    <location>
        <position position="1"/>
    </location>
</feature>
<dbReference type="Gene3D" id="3.30.70.330">
    <property type="match status" value="1"/>
</dbReference>
<evidence type="ECO:0000256" key="1">
    <source>
        <dbReference type="PROSITE-ProRule" id="PRU00176"/>
    </source>
</evidence>
<reference evidence="4" key="1">
    <citation type="submission" date="2023-10" db="EMBL/GenBank/DDBJ databases">
        <authorList>
            <person name="Chen Y."/>
            <person name="Shah S."/>
            <person name="Dougan E. K."/>
            <person name="Thang M."/>
            <person name="Chan C."/>
        </authorList>
    </citation>
    <scope>NUCLEOTIDE SEQUENCE [LARGE SCALE GENOMIC DNA]</scope>
</reference>